<keyword evidence="1" id="KW-0677">Repeat</keyword>
<dbReference type="InterPro" id="IPR031325">
    <property type="entry name" value="RHS_repeat"/>
</dbReference>
<accession>A0A9W6N3N2</accession>
<name>A0A9W6N3N2_9HYPH</name>
<sequence length="826" mass="88922">MLTFTHDNASRLTSVTNSAGESIVYTRNKLGGATKIQVKNGATIVAERNQAFDELNRQIRAVGASSQTWTFGYDKTGNTVSVKDPRDAIWGASFDALNRLASESDPESATVALARNGVDDVTAYTDPRGLTTTYVRNGFGEVIRHTSPDSGVTDYVYDPRGLVTQLTDARGMVMDFVYDAAGRMTSKTYNGGTTDRILVTWNGVASGNKGRGRLTRVTDAGGASDFRYDARGNVLSETRTISGTVYATAYTWDLADRLTSITYPSGRVVTYQRDALGRVTGVTTKANASAPVQTLASGVAWRPMAGYASSASGPLGPDLDWGLAARNAVPVTDGSGMNAGTAAQIASLPHAGTLTQDVLQTLTYGNGYTYWKNFTQDNELYQSIVEDSSATVMNAGLARSDGTNVTQIWDALNASETQYFAYSPANRLSGAWGAYGTHAWTYDANGNRRTETKNGVATTWAYPTTSNRLTSVTQGSTTLRSFTYHNDGAIKRDTRSGVAYDYSSNRAGRIGIVTVAGVAQSSQAYDAFNRLRVRTLTSATATPGTIHYVWDIFGHIVAEHVVGAGMAREYVWLGDTPLAVVDAAAGLYYVHVDHLDRPALMSDASKAVVWRASYEPFGAVRSITGPASLDLRFPGQWFQLEAGLAYNWNRHYDPTLGRYTQPDPLGFVDGPNVYGYVGQSPIRRVDPRGLDTTLITTYDYGMGSHSAVHVDRGAGGEPYLYDPAGSYPNPSRGSGDLMTGGDANLDDFIDFHKRNGSEVTIDRVGTSTEDEAEIARRMEEIGGAAPFMCASSVSRVLDGIGPFKGLGGIDFQAHSEMHLRDWSDDG</sequence>
<dbReference type="InterPro" id="IPR022385">
    <property type="entry name" value="Rhs_assc_core"/>
</dbReference>
<dbReference type="EMBL" id="BSFK01000007">
    <property type="protein sequence ID" value="GLK76468.1"/>
    <property type="molecule type" value="Genomic_DNA"/>
</dbReference>
<comment type="caution">
    <text evidence="3">The sequence shown here is derived from an EMBL/GenBank/DDBJ whole genome shotgun (WGS) entry which is preliminary data.</text>
</comment>
<reference evidence="3" key="1">
    <citation type="journal article" date="2014" name="Int. J. Syst. Evol. Microbiol.">
        <title>Complete genome sequence of Corynebacterium casei LMG S-19264T (=DSM 44701T), isolated from a smear-ripened cheese.</title>
        <authorList>
            <consortium name="US DOE Joint Genome Institute (JGI-PGF)"/>
            <person name="Walter F."/>
            <person name="Albersmeier A."/>
            <person name="Kalinowski J."/>
            <person name="Ruckert C."/>
        </authorList>
    </citation>
    <scope>NUCLEOTIDE SEQUENCE</scope>
    <source>
        <strain evidence="3">VKM B-2555</strain>
    </source>
</reference>
<dbReference type="RefSeq" id="WP_428981331.1">
    <property type="nucleotide sequence ID" value="NZ_BSFK01000007.1"/>
</dbReference>
<evidence type="ECO:0000256" key="1">
    <source>
        <dbReference type="ARBA" id="ARBA00022737"/>
    </source>
</evidence>
<dbReference type="Pfam" id="PF25023">
    <property type="entry name" value="TEN_YD-shell"/>
    <property type="match status" value="1"/>
</dbReference>
<organism evidence="3 4">
    <name type="scientific">Methylopila jiangsuensis</name>
    <dbReference type="NCBI Taxonomy" id="586230"/>
    <lineage>
        <taxon>Bacteria</taxon>
        <taxon>Pseudomonadati</taxon>
        <taxon>Pseudomonadota</taxon>
        <taxon>Alphaproteobacteria</taxon>
        <taxon>Hyphomicrobiales</taxon>
        <taxon>Methylopilaceae</taxon>
        <taxon>Methylopila</taxon>
    </lineage>
</organism>
<dbReference type="InterPro" id="IPR006530">
    <property type="entry name" value="YD"/>
</dbReference>
<dbReference type="InterPro" id="IPR056823">
    <property type="entry name" value="TEN-like_YD-shell"/>
</dbReference>
<dbReference type="Proteomes" id="UP001143364">
    <property type="component" value="Unassembled WGS sequence"/>
</dbReference>
<dbReference type="Pfam" id="PF05593">
    <property type="entry name" value="RHS_repeat"/>
    <property type="match status" value="3"/>
</dbReference>
<evidence type="ECO:0000313" key="4">
    <source>
        <dbReference type="Proteomes" id="UP001143364"/>
    </source>
</evidence>
<dbReference type="PANTHER" id="PTHR32305:SF15">
    <property type="entry name" value="PROTEIN RHSA-RELATED"/>
    <property type="match status" value="1"/>
</dbReference>
<gene>
    <name evidence="3" type="ORF">GCM10008171_17220</name>
</gene>
<keyword evidence="4" id="KW-1185">Reference proteome</keyword>
<dbReference type="AlphaFoldDB" id="A0A9W6N3N2"/>
<dbReference type="PRINTS" id="PR00394">
    <property type="entry name" value="RHSPROTEIN"/>
</dbReference>
<evidence type="ECO:0000259" key="2">
    <source>
        <dbReference type="Pfam" id="PF25023"/>
    </source>
</evidence>
<dbReference type="NCBIfam" id="TIGR01643">
    <property type="entry name" value="YD_repeat_2x"/>
    <property type="match status" value="4"/>
</dbReference>
<dbReference type="Gene3D" id="2.180.10.10">
    <property type="entry name" value="RHS repeat-associated core"/>
    <property type="match status" value="2"/>
</dbReference>
<feature type="domain" description="Teneurin-like YD-shell" evidence="2">
    <location>
        <begin position="408"/>
        <end position="663"/>
    </location>
</feature>
<dbReference type="PANTHER" id="PTHR32305">
    <property type="match status" value="1"/>
</dbReference>
<protein>
    <submittedName>
        <fullName evidence="3">RhsD protein</fullName>
    </submittedName>
</protein>
<evidence type="ECO:0000313" key="3">
    <source>
        <dbReference type="EMBL" id="GLK76468.1"/>
    </source>
</evidence>
<dbReference type="NCBIfam" id="TIGR03696">
    <property type="entry name" value="Rhs_assc_core"/>
    <property type="match status" value="1"/>
</dbReference>
<dbReference type="InterPro" id="IPR050708">
    <property type="entry name" value="T6SS_VgrG/RHS"/>
</dbReference>
<reference evidence="3" key="2">
    <citation type="submission" date="2023-01" db="EMBL/GenBank/DDBJ databases">
        <authorList>
            <person name="Sun Q."/>
            <person name="Evtushenko L."/>
        </authorList>
    </citation>
    <scope>NUCLEOTIDE SEQUENCE</scope>
    <source>
        <strain evidence="3">VKM B-2555</strain>
    </source>
</reference>
<proteinExistence type="predicted"/>